<keyword evidence="3" id="KW-1185">Reference proteome</keyword>
<evidence type="ECO:0000313" key="2">
    <source>
        <dbReference type="EMBL" id="PPQ65305.1"/>
    </source>
</evidence>
<accession>A0A409VGE2</accession>
<dbReference type="STRING" id="181874.A0A409VGE2"/>
<feature type="region of interest" description="Disordered" evidence="1">
    <location>
        <begin position="1"/>
        <end position="80"/>
    </location>
</feature>
<gene>
    <name evidence="2" type="ORF">CVT24_011432</name>
</gene>
<protein>
    <submittedName>
        <fullName evidence="2">Uncharacterized protein</fullName>
    </submittedName>
</protein>
<reference evidence="2 3" key="1">
    <citation type="journal article" date="2018" name="Evol. Lett.">
        <title>Horizontal gene cluster transfer increased hallucinogenic mushroom diversity.</title>
        <authorList>
            <person name="Reynolds H.T."/>
            <person name="Vijayakumar V."/>
            <person name="Gluck-Thaler E."/>
            <person name="Korotkin H.B."/>
            <person name="Matheny P.B."/>
            <person name="Slot J.C."/>
        </authorList>
    </citation>
    <scope>NUCLEOTIDE SEQUENCE [LARGE SCALE GENOMIC DNA]</scope>
    <source>
        <strain evidence="2 3">2629</strain>
    </source>
</reference>
<dbReference type="Proteomes" id="UP000284842">
    <property type="component" value="Unassembled WGS sequence"/>
</dbReference>
<proteinExistence type="predicted"/>
<evidence type="ECO:0000313" key="3">
    <source>
        <dbReference type="Proteomes" id="UP000284842"/>
    </source>
</evidence>
<evidence type="ECO:0000256" key="1">
    <source>
        <dbReference type="SAM" id="MobiDB-lite"/>
    </source>
</evidence>
<feature type="compositionally biased region" description="Polar residues" evidence="1">
    <location>
        <begin position="44"/>
        <end position="56"/>
    </location>
</feature>
<organism evidence="2 3">
    <name type="scientific">Panaeolus cyanescens</name>
    <dbReference type="NCBI Taxonomy" id="181874"/>
    <lineage>
        <taxon>Eukaryota</taxon>
        <taxon>Fungi</taxon>
        <taxon>Dikarya</taxon>
        <taxon>Basidiomycota</taxon>
        <taxon>Agaricomycotina</taxon>
        <taxon>Agaricomycetes</taxon>
        <taxon>Agaricomycetidae</taxon>
        <taxon>Agaricales</taxon>
        <taxon>Agaricineae</taxon>
        <taxon>Galeropsidaceae</taxon>
        <taxon>Panaeolus</taxon>
    </lineage>
</organism>
<name>A0A409VGE2_9AGAR</name>
<sequence length="268" mass="27613">MFVPFISKRSPESSKQLFKRKGGGGRGGARGGGGGSSGSARSSPVSVAGTSKSATVGGNGGGAPITIPAGQPFAGSTAGGGTRAQVYGSRSYTPTPSGFPFYFWPLAWGGAAGYGYGRYNDQNRPGGVMTFADFPSSSQNTTFRLLADKESVDALLPEIQADCSSMYNTSSSAANSWNETLTAPQIEQVIQYYRDNSIALTLDGFNTTGNPDAPLPSNIDTGLLNCLNTTIGEAAPLIDAASLRWAAPPNVGIAGLVLVIWHLSSSLI</sequence>
<feature type="compositionally biased region" description="Gly residues" evidence="1">
    <location>
        <begin position="24"/>
        <end position="37"/>
    </location>
</feature>
<dbReference type="InParanoid" id="A0A409VGE2"/>
<comment type="caution">
    <text evidence="2">The sequence shown here is derived from an EMBL/GenBank/DDBJ whole genome shotgun (WGS) entry which is preliminary data.</text>
</comment>
<dbReference type="OrthoDB" id="3365917at2759"/>
<dbReference type="EMBL" id="NHTK01006068">
    <property type="protein sequence ID" value="PPQ65305.1"/>
    <property type="molecule type" value="Genomic_DNA"/>
</dbReference>
<dbReference type="AlphaFoldDB" id="A0A409VGE2"/>